<protein>
    <submittedName>
        <fullName evidence="1">Uncharacterized protein</fullName>
    </submittedName>
</protein>
<evidence type="ECO:0000313" key="1">
    <source>
        <dbReference type="EMBL" id="KAF3547138.1"/>
    </source>
</evidence>
<dbReference type="Proteomes" id="UP000266723">
    <property type="component" value="Unassembled WGS sequence"/>
</dbReference>
<gene>
    <name evidence="1" type="ORF">DY000_02005421</name>
</gene>
<accession>A0ABQ7C769</accession>
<sequence>MPTRARPSSDLQTLISSIDSGPFALPLLRSVSRFDPGTINTSSTSSPFTLIYGFTLLFSFSF</sequence>
<comment type="caution">
    <text evidence="1">The sequence shown here is derived from an EMBL/GenBank/DDBJ whole genome shotgun (WGS) entry which is preliminary data.</text>
</comment>
<proteinExistence type="predicted"/>
<name>A0ABQ7C769_BRACR</name>
<organism evidence="1 2">
    <name type="scientific">Brassica cretica</name>
    <name type="common">Mustard</name>
    <dbReference type="NCBI Taxonomy" id="69181"/>
    <lineage>
        <taxon>Eukaryota</taxon>
        <taxon>Viridiplantae</taxon>
        <taxon>Streptophyta</taxon>
        <taxon>Embryophyta</taxon>
        <taxon>Tracheophyta</taxon>
        <taxon>Spermatophyta</taxon>
        <taxon>Magnoliopsida</taxon>
        <taxon>eudicotyledons</taxon>
        <taxon>Gunneridae</taxon>
        <taxon>Pentapetalae</taxon>
        <taxon>rosids</taxon>
        <taxon>malvids</taxon>
        <taxon>Brassicales</taxon>
        <taxon>Brassicaceae</taxon>
        <taxon>Brassiceae</taxon>
        <taxon>Brassica</taxon>
    </lineage>
</organism>
<reference evidence="1 2" key="1">
    <citation type="journal article" date="2020" name="BMC Genomics">
        <title>Intraspecific diversification of the crop wild relative Brassica cretica Lam. using demographic model selection.</title>
        <authorList>
            <person name="Kioukis A."/>
            <person name="Michalopoulou V.A."/>
            <person name="Briers L."/>
            <person name="Pirintsos S."/>
            <person name="Studholme D.J."/>
            <person name="Pavlidis P."/>
            <person name="Sarris P.F."/>
        </authorList>
    </citation>
    <scope>NUCLEOTIDE SEQUENCE [LARGE SCALE GENOMIC DNA]</scope>
    <source>
        <strain evidence="2">cv. PFS-1207/04</strain>
    </source>
</reference>
<keyword evidence="2" id="KW-1185">Reference proteome</keyword>
<evidence type="ECO:0000313" key="2">
    <source>
        <dbReference type="Proteomes" id="UP000266723"/>
    </source>
</evidence>
<dbReference type="EMBL" id="QGKV02000832">
    <property type="protein sequence ID" value="KAF3547138.1"/>
    <property type="molecule type" value="Genomic_DNA"/>
</dbReference>